<evidence type="ECO:0000313" key="3">
    <source>
        <dbReference type="Proteomes" id="UP000235145"/>
    </source>
</evidence>
<organism evidence="2 3">
    <name type="scientific">Lactuca sativa</name>
    <name type="common">Garden lettuce</name>
    <dbReference type="NCBI Taxonomy" id="4236"/>
    <lineage>
        <taxon>Eukaryota</taxon>
        <taxon>Viridiplantae</taxon>
        <taxon>Streptophyta</taxon>
        <taxon>Embryophyta</taxon>
        <taxon>Tracheophyta</taxon>
        <taxon>Spermatophyta</taxon>
        <taxon>Magnoliopsida</taxon>
        <taxon>eudicotyledons</taxon>
        <taxon>Gunneridae</taxon>
        <taxon>Pentapetalae</taxon>
        <taxon>asterids</taxon>
        <taxon>campanulids</taxon>
        <taxon>Asterales</taxon>
        <taxon>Asteraceae</taxon>
        <taxon>Cichorioideae</taxon>
        <taxon>Cichorieae</taxon>
        <taxon>Lactucinae</taxon>
        <taxon>Lactuca</taxon>
    </lineage>
</organism>
<feature type="compositionally biased region" description="Low complexity" evidence="1">
    <location>
        <begin position="19"/>
        <end position="49"/>
    </location>
</feature>
<dbReference type="Proteomes" id="UP000235145">
    <property type="component" value="Unassembled WGS sequence"/>
</dbReference>
<comment type="caution">
    <text evidence="2">The sequence shown here is derived from an EMBL/GenBank/DDBJ whole genome shotgun (WGS) entry which is preliminary data.</text>
</comment>
<feature type="region of interest" description="Disordered" evidence="1">
    <location>
        <begin position="84"/>
        <end position="121"/>
    </location>
</feature>
<evidence type="ECO:0000256" key="1">
    <source>
        <dbReference type="SAM" id="MobiDB-lite"/>
    </source>
</evidence>
<feature type="compositionally biased region" description="Polar residues" evidence="1">
    <location>
        <begin position="109"/>
        <end position="121"/>
    </location>
</feature>
<dbReference type="EMBL" id="NBSK02000009">
    <property type="protein sequence ID" value="KAJ0184470.1"/>
    <property type="molecule type" value="Genomic_DNA"/>
</dbReference>
<reference evidence="2 3" key="1">
    <citation type="journal article" date="2017" name="Nat. Commun.">
        <title>Genome assembly with in vitro proximity ligation data and whole-genome triplication in lettuce.</title>
        <authorList>
            <person name="Reyes-Chin-Wo S."/>
            <person name="Wang Z."/>
            <person name="Yang X."/>
            <person name="Kozik A."/>
            <person name="Arikit S."/>
            <person name="Song C."/>
            <person name="Xia L."/>
            <person name="Froenicke L."/>
            <person name="Lavelle D.O."/>
            <person name="Truco M.J."/>
            <person name="Xia R."/>
            <person name="Zhu S."/>
            <person name="Xu C."/>
            <person name="Xu H."/>
            <person name="Xu X."/>
            <person name="Cox K."/>
            <person name="Korf I."/>
            <person name="Meyers B.C."/>
            <person name="Michelmore R.W."/>
        </authorList>
    </citation>
    <scope>NUCLEOTIDE SEQUENCE [LARGE SCALE GENOMIC DNA]</scope>
    <source>
        <strain evidence="3">cv. Salinas</strain>
        <tissue evidence="2">Seedlings</tissue>
    </source>
</reference>
<dbReference type="AlphaFoldDB" id="A0A9R1UC87"/>
<sequence length="121" mass="13161">MKNLRRKVADSKSKPKKAPQLQPPMLSQSPPCLPPSSLHSPSPSPSLSMSPPPLLEFKNRNEGAVLEIGGSNQFVRKLEIPFMDGYKPPPPLPSPPSSTPHLGFKIGATKNTQSWVTKSKK</sequence>
<feature type="compositionally biased region" description="Pro residues" evidence="1">
    <location>
        <begin position="87"/>
        <end position="98"/>
    </location>
</feature>
<proteinExistence type="predicted"/>
<accession>A0A9R1UC87</accession>
<evidence type="ECO:0000313" key="2">
    <source>
        <dbReference type="EMBL" id="KAJ0184470.1"/>
    </source>
</evidence>
<feature type="region of interest" description="Disordered" evidence="1">
    <location>
        <begin position="1"/>
        <end position="55"/>
    </location>
</feature>
<name>A0A9R1UC87_LACSA</name>
<gene>
    <name evidence="2" type="ORF">LSAT_V11C900472940</name>
</gene>
<keyword evidence="3" id="KW-1185">Reference proteome</keyword>
<protein>
    <submittedName>
        <fullName evidence="2">Uncharacterized protein</fullName>
    </submittedName>
</protein>